<gene>
    <name evidence="1" type="ORF">LVJ77_05325</name>
</gene>
<evidence type="ECO:0000313" key="1">
    <source>
        <dbReference type="EMBL" id="UOP05540.1"/>
    </source>
</evidence>
<accession>A0A8T9MUI8</accession>
<protein>
    <submittedName>
        <fullName evidence="1">Uncharacterized protein</fullName>
    </submittedName>
</protein>
<dbReference type="AlphaFoldDB" id="A0A8T9MUI8"/>
<reference evidence="1" key="1">
    <citation type="submission" date="2021-12" db="EMBL/GenBank/DDBJ databases">
        <authorList>
            <person name="Veyrier F.J."/>
        </authorList>
    </citation>
    <scope>NUCLEOTIDE SEQUENCE</scope>
    <source>
        <strain evidence="1">17694</strain>
    </source>
</reference>
<proteinExistence type="predicted"/>
<dbReference type="EMBL" id="CP091521">
    <property type="protein sequence ID" value="UOP05540.1"/>
    <property type="molecule type" value="Genomic_DNA"/>
</dbReference>
<keyword evidence="2" id="KW-1185">Reference proteome</keyword>
<name>A0A8T9MUI8_9NEIS</name>
<evidence type="ECO:0000313" key="2">
    <source>
        <dbReference type="Proteomes" id="UP000831534"/>
    </source>
</evidence>
<dbReference type="Proteomes" id="UP000831534">
    <property type="component" value="Chromosome"/>
</dbReference>
<organism evidence="1 2">
    <name type="scientific">Conchiformibius kuhniae</name>
    <dbReference type="NCBI Taxonomy" id="211502"/>
    <lineage>
        <taxon>Bacteria</taxon>
        <taxon>Pseudomonadati</taxon>
        <taxon>Pseudomonadota</taxon>
        <taxon>Betaproteobacteria</taxon>
        <taxon>Neisseriales</taxon>
        <taxon>Neisseriaceae</taxon>
        <taxon>Conchiformibius</taxon>
    </lineage>
</organism>
<sequence length="55" mass="6386">MEKEESETILQENEEAVREIRKIWRLVCHKQVAEGAGVVRQYQESACGEALRAKR</sequence>
<reference evidence="1" key="2">
    <citation type="journal article" date="2022" name="Res Sq">
        <title>Evolution of multicellular longitudinally dividing oral cavity symbionts (Neisseriaceae).</title>
        <authorList>
            <person name="Nyongesa S."/>
            <person name="Weber P."/>
            <person name="Bernet E."/>
            <person name="Pullido F."/>
            <person name="Nieckarz M."/>
            <person name="Delaby M."/>
            <person name="Nieves C."/>
            <person name="Viehboeck T."/>
            <person name="Krause N."/>
            <person name="Rivera-Millot A."/>
            <person name="Nakamura A."/>
            <person name="Vischer N."/>
            <person name="VanNieuwenhze M."/>
            <person name="Brun Y."/>
            <person name="Cava F."/>
            <person name="Bulgheresi S."/>
            <person name="Veyrier F."/>
        </authorList>
    </citation>
    <scope>NUCLEOTIDE SEQUENCE</scope>
    <source>
        <strain evidence="1">17694</strain>
    </source>
</reference>